<evidence type="ECO:0000313" key="2">
    <source>
        <dbReference type="Proteomes" id="UP001063228"/>
    </source>
</evidence>
<organism evidence="1 2">
    <name type="scientific">Pseudomonas phytophila</name>
    <dbReference type="NCBI Taxonomy" id="2867264"/>
    <lineage>
        <taxon>Bacteria</taxon>
        <taxon>Pseudomonadati</taxon>
        <taxon>Pseudomonadota</taxon>
        <taxon>Gammaproteobacteria</taxon>
        <taxon>Pseudomonadales</taxon>
        <taxon>Pseudomonadaceae</taxon>
        <taxon>Pseudomonas</taxon>
    </lineage>
</organism>
<accession>A0ABY6FII6</accession>
<dbReference type="Proteomes" id="UP001063228">
    <property type="component" value="Chromosome"/>
</dbReference>
<name>A0ABY6FII6_9PSED</name>
<keyword evidence="2" id="KW-1185">Reference proteome</keyword>
<gene>
    <name evidence="1" type="ORF">K3169_06790</name>
</gene>
<sequence>MEINSAASVSNLYSVVPGKVRGIEKPITEVDTLVVGKTDSVEKFALHTAAKASQKVEEIEHYVYEEAPWLKLKFDDPVMELCKEGIYLINITLESSHKLDKINSSFKEFSKRLNDLRPDIFSTNYSFTLDENANIKILDGRQPLSEADKLWLTDEINKFKDFRSSVHAHSKALMALVDHRRDFGKYNLNRHNFQTTIDYRDILNTSNRDFHGRSLKMVSSYTPMRSEPRINTYA</sequence>
<dbReference type="RefSeq" id="WP_231677087.1">
    <property type="nucleotide sequence ID" value="NZ_CP081201.1"/>
</dbReference>
<dbReference type="EMBL" id="CP081201">
    <property type="protein sequence ID" value="UXZ97591.1"/>
    <property type="molecule type" value="Genomic_DNA"/>
</dbReference>
<evidence type="ECO:0000313" key="1">
    <source>
        <dbReference type="EMBL" id="UXZ97591.1"/>
    </source>
</evidence>
<reference evidence="1" key="1">
    <citation type="submission" date="2021-08" db="EMBL/GenBank/DDBJ databases">
        <title>Complete genome sequence of Pseudomonas phytophila.</title>
        <authorList>
            <person name="Weir B.S."/>
            <person name="Templeton M.D."/>
            <person name="Arshed S."/>
            <person name="Andersen M.T."/>
            <person name="Jayaraman J."/>
        </authorList>
    </citation>
    <scope>NUCLEOTIDE SEQUENCE</scope>
    <source>
        <strain evidence="1">ICMP 23753</strain>
    </source>
</reference>
<proteinExistence type="predicted"/>
<protein>
    <submittedName>
        <fullName evidence="1">Uncharacterized protein</fullName>
    </submittedName>
</protein>